<dbReference type="Pfam" id="PF00060">
    <property type="entry name" value="Lig_chan"/>
    <property type="match status" value="1"/>
</dbReference>
<evidence type="ECO:0000313" key="16">
    <source>
        <dbReference type="Proteomes" id="UP000827092"/>
    </source>
</evidence>
<dbReference type="InterPro" id="IPR015683">
    <property type="entry name" value="Ionotropic_Glu_rcpt"/>
</dbReference>
<evidence type="ECO:0000256" key="6">
    <source>
        <dbReference type="ARBA" id="ARBA00023065"/>
    </source>
</evidence>
<dbReference type="GO" id="GO:0015276">
    <property type="term" value="F:ligand-gated monoatomic ion channel activity"/>
    <property type="evidence" value="ECO:0007669"/>
    <property type="project" value="InterPro"/>
</dbReference>
<evidence type="ECO:0000256" key="8">
    <source>
        <dbReference type="ARBA" id="ARBA00023170"/>
    </source>
</evidence>
<dbReference type="SMART" id="SM00079">
    <property type="entry name" value="PBPe"/>
    <property type="match status" value="1"/>
</dbReference>
<dbReference type="Gene3D" id="3.40.50.2300">
    <property type="match status" value="2"/>
</dbReference>
<dbReference type="Pfam" id="PF10613">
    <property type="entry name" value="Lig_chan-Glu_bd"/>
    <property type="match status" value="1"/>
</dbReference>
<feature type="domain" description="Ionotropic glutamate receptor C-terminal" evidence="13">
    <location>
        <begin position="381"/>
        <end position="750"/>
    </location>
</feature>
<keyword evidence="16" id="KW-1185">Reference proteome</keyword>
<dbReference type="Proteomes" id="UP000827092">
    <property type="component" value="Unassembled WGS sequence"/>
</dbReference>
<keyword evidence="11" id="KW-0407">Ion channel</keyword>
<protein>
    <recommendedName>
        <fullName evidence="17">Glutamate receptor</fullName>
    </recommendedName>
</protein>
<proteinExistence type="inferred from homology"/>
<evidence type="ECO:0000256" key="4">
    <source>
        <dbReference type="ARBA" id="ARBA00022692"/>
    </source>
</evidence>
<evidence type="ECO:0000256" key="10">
    <source>
        <dbReference type="ARBA" id="ARBA00023286"/>
    </source>
</evidence>
<dbReference type="SUPFAM" id="SSF53822">
    <property type="entry name" value="Periplasmic binding protein-like I"/>
    <property type="match status" value="1"/>
</dbReference>
<dbReference type="SMART" id="SM00918">
    <property type="entry name" value="Lig_chan-Glu_bd"/>
    <property type="match status" value="1"/>
</dbReference>
<comment type="similarity">
    <text evidence="2">Belongs to the glutamate-gated ion channel (TC 1.A.10.1) family.</text>
</comment>
<dbReference type="InterPro" id="IPR001320">
    <property type="entry name" value="Iontro_rcpt_C"/>
</dbReference>
<feature type="transmembrane region" description="Helical" evidence="12">
    <location>
        <begin position="573"/>
        <end position="591"/>
    </location>
</feature>
<dbReference type="PANTHER" id="PTHR18966">
    <property type="entry name" value="IONOTROPIC GLUTAMATE RECEPTOR"/>
    <property type="match status" value="1"/>
</dbReference>
<evidence type="ECO:0000256" key="3">
    <source>
        <dbReference type="ARBA" id="ARBA00022448"/>
    </source>
</evidence>
<dbReference type="SUPFAM" id="SSF53850">
    <property type="entry name" value="Periplasmic binding protein-like II"/>
    <property type="match status" value="1"/>
</dbReference>
<dbReference type="InterPro" id="IPR028082">
    <property type="entry name" value="Peripla_BP_I"/>
</dbReference>
<evidence type="ECO:0000256" key="5">
    <source>
        <dbReference type="ARBA" id="ARBA00022989"/>
    </source>
</evidence>
<dbReference type="EMBL" id="JAFNEN010000842">
    <property type="protein sequence ID" value="KAG8176905.1"/>
    <property type="molecule type" value="Genomic_DNA"/>
</dbReference>
<dbReference type="Gene3D" id="3.40.190.10">
    <property type="entry name" value="Periplasmic binding protein-like II"/>
    <property type="match status" value="4"/>
</dbReference>
<dbReference type="GO" id="GO:0016020">
    <property type="term" value="C:membrane"/>
    <property type="evidence" value="ECO:0007669"/>
    <property type="project" value="UniProtKB-SubCell"/>
</dbReference>
<sequence length="809" mass="88956">MCVTIFAERRIKIGVLSGPESSRREGSDKFWSFARPPASPLRLEPLPYRLPKWSGTEIAKAVCDAALSGARGLVVLCPRRLSALVDAYSSRLPLVSPWGGQGALHAAIVPDAVGAAADIVRGDDSFAFLYDTDTGADHLSSVFSGILQEGSSRSPPRVEGFWRVHGHNESLAFLHMVPRNTTRAIVDVGDEGAADEVARLFSAAGREVHALWMGPALMPARRSSKVSGRSTLTKLQVASGGGMSLEDLENRWKTLDDGRGDDKDMPVSSILTHDAIRVMYSMLDQLGTEWLDLNSTADEDCFNFTAGLPEGDTLDMQTLSGSGVTGPLKFDENGKRAGYTLDVIETNSFGSRKVGTWTRSSGLRWDRMQAEQAQRLKRDVPIRVTSVINRPFLTVKPGNQLEGYIPDLVKALRNVTGRPFVLAPVKDGRYGYKLDGRWVGMIGEVFYNETDVALAPLTKTPLRSSVVTFGKTFMTTGVTVVMLKPPAQTHMHSIGPFFPFTVWAPETWAVSALLLLAAAALGHAAGRFIGAPDRVRALESKDELSPCGSLWYTCGALLWRDTGIYPHTFTHRALSWSWWFLCLVLGVFYVTSLTSEVVRIRTTAVSTHAHKTSQQLIYDMLREGSPILGTIRSGSTPSFFKNSQVGLYQELGRYMEARPDILTNTYSEGIRRVREGGGKYGFLAEAVSAKFEANQPPCDILLSAGYLASRSYAPATRKGDAQLRDLIDHALLSLTEQGVLRDLYEKWWHNYTDYCEDPNLDLLPKVYSSSMTIYETSGIYLVLVFGALLATVAAFVEKYVASKRITFLE</sequence>
<keyword evidence="7 12" id="KW-0472">Membrane</keyword>
<evidence type="ECO:0000259" key="14">
    <source>
        <dbReference type="SMART" id="SM00918"/>
    </source>
</evidence>
<feature type="domain" description="Ionotropic glutamate receptor L-glutamate and glycine-binding" evidence="14">
    <location>
        <begin position="391"/>
        <end position="447"/>
    </location>
</feature>
<keyword evidence="8" id="KW-0675">Receptor</keyword>
<keyword evidence="6" id="KW-0406">Ion transport</keyword>
<evidence type="ECO:0000256" key="9">
    <source>
        <dbReference type="ARBA" id="ARBA00023180"/>
    </source>
</evidence>
<reference evidence="15 16" key="1">
    <citation type="journal article" date="2022" name="Nat. Ecol. Evol.">
        <title>A masculinizing supergene underlies an exaggerated male reproductive morph in a spider.</title>
        <authorList>
            <person name="Hendrickx F."/>
            <person name="De Corte Z."/>
            <person name="Sonet G."/>
            <person name="Van Belleghem S.M."/>
            <person name="Kostlbacher S."/>
            <person name="Vangestel C."/>
        </authorList>
    </citation>
    <scope>NUCLEOTIDE SEQUENCE [LARGE SCALE GENOMIC DNA]</scope>
    <source>
        <strain evidence="15">W744_W776</strain>
    </source>
</reference>
<keyword evidence="10" id="KW-1071">Ligand-gated ion channel</keyword>
<evidence type="ECO:0008006" key="17">
    <source>
        <dbReference type="Google" id="ProtNLM"/>
    </source>
</evidence>
<comment type="subcellular location">
    <subcellularLocation>
        <location evidence="1">Membrane</location>
        <topology evidence="1">Multi-pass membrane protein</topology>
    </subcellularLocation>
</comment>
<keyword evidence="9" id="KW-0325">Glycoprotein</keyword>
<keyword evidence="4 12" id="KW-0812">Transmembrane</keyword>
<name>A0AAV6TY30_9ARAC</name>
<evidence type="ECO:0000256" key="11">
    <source>
        <dbReference type="ARBA" id="ARBA00023303"/>
    </source>
</evidence>
<organism evidence="15 16">
    <name type="scientific">Oedothorax gibbosus</name>
    <dbReference type="NCBI Taxonomy" id="931172"/>
    <lineage>
        <taxon>Eukaryota</taxon>
        <taxon>Metazoa</taxon>
        <taxon>Ecdysozoa</taxon>
        <taxon>Arthropoda</taxon>
        <taxon>Chelicerata</taxon>
        <taxon>Arachnida</taxon>
        <taxon>Araneae</taxon>
        <taxon>Araneomorphae</taxon>
        <taxon>Entelegynae</taxon>
        <taxon>Araneoidea</taxon>
        <taxon>Linyphiidae</taxon>
        <taxon>Erigoninae</taxon>
        <taxon>Oedothorax</taxon>
    </lineage>
</organism>
<dbReference type="InterPro" id="IPR019594">
    <property type="entry name" value="Glu/Gly-bd"/>
</dbReference>
<evidence type="ECO:0000256" key="1">
    <source>
        <dbReference type="ARBA" id="ARBA00004141"/>
    </source>
</evidence>
<keyword evidence="5 12" id="KW-1133">Transmembrane helix</keyword>
<keyword evidence="3" id="KW-0813">Transport</keyword>
<gene>
    <name evidence="15" type="ORF">JTE90_012849</name>
</gene>
<comment type="caution">
    <text evidence="15">The sequence shown here is derived from an EMBL/GenBank/DDBJ whole genome shotgun (WGS) entry which is preliminary data.</text>
</comment>
<dbReference type="AlphaFoldDB" id="A0AAV6TY30"/>
<feature type="transmembrane region" description="Helical" evidence="12">
    <location>
        <begin position="778"/>
        <end position="796"/>
    </location>
</feature>
<evidence type="ECO:0000256" key="7">
    <source>
        <dbReference type="ARBA" id="ARBA00023136"/>
    </source>
</evidence>
<evidence type="ECO:0000256" key="2">
    <source>
        <dbReference type="ARBA" id="ARBA00008685"/>
    </source>
</evidence>
<evidence type="ECO:0000259" key="13">
    <source>
        <dbReference type="SMART" id="SM00079"/>
    </source>
</evidence>
<accession>A0AAV6TY30</accession>
<evidence type="ECO:0000256" key="12">
    <source>
        <dbReference type="SAM" id="Phobius"/>
    </source>
</evidence>
<evidence type="ECO:0000313" key="15">
    <source>
        <dbReference type="EMBL" id="KAG8176905.1"/>
    </source>
</evidence>